<gene>
    <name evidence="1" type="ORF">PDIGIT_LOCUS4435</name>
</gene>
<proteinExistence type="predicted"/>
<evidence type="ECO:0000313" key="2">
    <source>
        <dbReference type="Proteomes" id="UP001152607"/>
    </source>
</evidence>
<name>A0A9W4UAJ8_9PLEO</name>
<accession>A0A9W4UAJ8</accession>
<dbReference type="EMBL" id="CAOQHR010000003">
    <property type="protein sequence ID" value="CAI6331410.1"/>
    <property type="molecule type" value="Genomic_DNA"/>
</dbReference>
<organism evidence="1 2">
    <name type="scientific">Periconia digitata</name>
    <dbReference type="NCBI Taxonomy" id="1303443"/>
    <lineage>
        <taxon>Eukaryota</taxon>
        <taxon>Fungi</taxon>
        <taxon>Dikarya</taxon>
        <taxon>Ascomycota</taxon>
        <taxon>Pezizomycotina</taxon>
        <taxon>Dothideomycetes</taxon>
        <taxon>Pleosporomycetidae</taxon>
        <taxon>Pleosporales</taxon>
        <taxon>Massarineae</taxon>
        <taxon>Periconiaceae</taxon>
        <taxon>Periconia</taxon>
    </lineage>
</organism>
<sequence length="114" mass="12796">MADQQEAIRYAAELFPPYPEKRADFQGTPGEQWYADQHYDFIEKLKDAGLSEPEQKEAVAMLDSLLAAARKYGAKSKEFTTRQYKVAEEWGAKHPVAMTFISNVVGIVIGRAIA</sequence>
<dbReference type="Proteomes" id="UP001152607">
    <property type="component" value="Unassembled WGS sequence"/>
</dbReference>
<keyword evidence="2" id="KW-1185">Reference proteome</keyword>
<comment type="caution">
    <text evidence="1">The sequence shown here is derived from an EMBL/GenBank/DDBJ whole genome shotgun (WGS) entry which is preliminary data.</text>
</comment>
<evidence type="ECO:0000313" key="1">
    <source>
        <dbReference type="EMBL" id="CAI6331410.1"/>
    </source>
</evidence>
<reference evidence="1" key="1">
    <citation type="submission" date="2023-01" db="EMBL/GenBank/DDBJ databases">
        <authorList>
            <person name="Van Ghelder C."/>
            <person name="Rancurel C."/>
        </authorList>
    </citation>
    <scope>NUCLEOTIDE SEQUENCE</scope>
    <source>
        <strain evidence="1">CNCM I-4278</strain>
    </source>
</reference>
<dbReference type="AlphaFoldDB" id="A0A9W4UAJ8"/>
<protein>
    <submittedName>
        <fullName evidence="1">Uncharacterized protein</fullName>
    </submittedName>
</protein>